<proteinExistence type="predicted"/>
<reference evidence="2 3" key="1">
    <citation type="submission" date="2015-12" db="EMBL/GenBank/DDBJ databases">
        <title>Draft genome of the nematode, Onchocerca flexuosa.</title>
        <authorList>
            <person name="Mitreva M."/>
        </authorList>
    </citation>
    <scope>NUCLEOTIDE SEQUENCE [LARGE SCALE GENOMIC DNA]</scope>
    <source>
        <strain evidence="2">Red Deer</strain>
    </source>
</reference>
<feature type="region of interest" description="Disordered" evidence="1">
    <location>
        <begin position="179"/>
        <end position="208"/>
    </location>
</feature>
<gene>
    <name evidence="2" type="ORF">X798_04068</name>
</gene>
<feature type="compositionally biased region" description="Polar residues" evidence="1">
    <location>
        <begin position="196"/>
        <end position="208"/>
    </location>
</feature>
<evidence type="ECO:0000313" key="3">
    <source>
        <dbReference type="Proteomes" id="UP000242913"/>
    </source>
</evidence>
<protein>
    <submittedName>
        <fullName evidence="2">Uncharacterized protein</fullName>
    </submittedName>
</protein>
<organism evidence="2 3">
    <name type="scientific">Onchocerca flexuosa</name>
    <dbReference type="NCBI Taxonomy" id="387005"/>
    <lineage>
        <taxon>Eukaryota</taxon>
        <taxon>Metazoa</taxon>
        <taxon>Ecdysozoa</taxon>
        <taxon>Nematoda</taxon>
        <taxon>Chromadorea</taxon>
        <taxon>Rhabditida</taxon>
        <taxon>Spirurina</taxon>
        <taxon>Spiruromorpha</taxon>
        <taxon>Filarioidea</taxon>
        <taxon>Onchocercidae</taxon>
        <taxon>Onchocerca</taxon>
    </lineage>
</organism>
<dbReference type="Proteomes" id="UP000242913">
    <property type="component" value="Unassembled WGS sequence"/>
</dbReference>
<sequence>EFVPTEEKKPSFDVGEEFTDAAQALGAKITGLFKRGPAHLDYPTSDPYDGPLASTSLALDVEGEPLQEYVNVYHSGRSDVLIPIEEGERTAAENINGFSRPIDTKLSVLLGGRTVLSDYPSSEKCVGPLSLLFFSRDVEGLPLQEFVNVYNSGWSDLQPEVLPFHFSILRDEISGRNAESQLYSSPRGGGLHDRTSSSNEVKPSVSPSAYTGDEYRIYRPLEPLIVPSGAEQKTTDYDISMSSKIKSGRSLPIGIAHPLPKVSEISGSKRHDEISEVRDSKIMPTHSDFDYHRKIREVDYWIGRRSERQSKPCRDLTADIGIDLASDANWEENNAFETHPLESVDKRQSGHDFSAYHGKIGARKIFSTSNLHWTTVSETTSVSYKKRISIERRRPHPISTSHLATYRRQYRPPPPPAEVSAYARHDRAIFESSTLPRTYAGVAIEGDLRTQRVRYEASSLPSTYYSGTETRIQHNPVRYDLPRPSSPPRYEYWTKESNNWTVEGLPRQSCIVDQNGHSVFDDRYVRQTKQEALRYQKSNLEEIPIISLIKDLPMIEDGADECSCATISPATRIKTQDLSPGEHSRPCRSAPLRRARQRIRNLCTML</sequence>
<keyword evidence="3" id="KW-1185">Reference proteome</keyword>
<accession>A0A238BW34</accession>
<feature type="non-terminal residue" evidence="2">
    <location>
        <position position="1"/>
    </location>
</feature>
<dbReference type="EMBL" id="KZ270000">
    <property type="protein sequence ID" value="OZC08900.1"/>
    <property type="molecule type" value="Genomic_DNA"/>
</dbReference>
<name>A0A238BW34_9BILA</name>
<evidence type="ECO:0000256" key="1">
    <source>
        <dbReference type="SAM" id="MobiDB-lite"/>
    </source>
</evidence>
<evidence type="ECO:0000313" key="2">
    <source>
        <dbReference type="EMBL" id="OZC08900.1"/>
    </source>
</evidence>
<dbReference type="AlphaFoldDB" id="A0A238BW34"/>
<dbReference type="OrthoDB" id="5843047at2759"/>